<sequence length="247" mass="28543">MDVNDEFELMDMDDDDFEFTFSEIIEMENLFKEMGDKFISKSFCQDLATKFSRSVHRSGKSSVKWEQVESWFEDKQSTLAAKAIPSLVPEETLISPRAPPVKRRESTISISEAAVVLPNLMFEARSAKDYAWFDVAYFLNFRVLNSGELMVRVRFAGFDREEDEWVSADRAIRERSIPLDPTECNDVNVGDLVLCYRVNEFLALYVDAHVIGIERRLHDVSGCTCVFSVRYDFDSVEVLNYSLIFRI</sequence>
<dbReference type="InterPro" id="IPR039276">
    <property type="entry name" value="SHH1/2"/>
</dbReference>
<evidence type="ECO:0000313" key="2">
    <source>
        <dbReference type="EMBL" id="KZV58827.1"/>
    </source>
</evidence>
<name>A0A2Z7DFW4_9LAMI</name>
<protein>
    <recommendedName>
        <fullName evidence="1">SAWADEE domain-containing protein</fullName>
    </recommendedName>
</protein>
<dbReference type="Pfam" id="PF16719">
    <property type="entry name" value="SAWADEE"/>
    <property type="match status" value="1"/>
</dbReference>
<accession>A0A2Z7DFW4</accession>
<gene>
    <name evidence="2" type="ORF">F511_18664</name>
</gene>
<proteinExistence type="predicted"/>
<dbReference type="GO" id="GO:0003682">
    <property type="term" value="F:chromatin binding"/>
    <property type="evidence" value="ECO:0007669"/>
    <property type="project" value="InterPro"/>
</dbReference>
<dbReference type="Gene3D" id="2.30.30.140">
    <property type="match status" value="1"/>
</dbReference>
<dbReference type="AlphaFoldDB" id="A0A2Z7DFW4"/>
<evidence type="ECO:0000259" key="1">
    <source>
        <dbReference type="Pfam" id="PF16719"/>
    </source>
</evidence>
<reference evidence="2 3" key="1">
    <citation type="journal article" date="2015" name="Proc. Natl. Acad. Sci. U.S.A.">
        <title>The resurrection genome of Boea hygrometrica: A blueprint for survival of dehydration.</title>
        <authorList>
            <person name="Xiao L."/>
            <person name="Yang G."/>
            <person name="Zhang L."/>
            <person name="Yang X."/>
            <person name="Zhao S."/>
            <person name="Ji Z."/>
            <person name="Zhou Q."/>
            <person name="Hu M."/>
            <person name="Wang Y."/>
            <person name="Chen M."/>
            <person name="Xu Y."/>
            <person name="Jin H."/>
            <person name="Xiao X."/>
            <person name="Hu G."/>
            <person name="Bao F."/>
            <person name="Hu Y."/>
            <person name="Wan P."/>
            <person name="Li L."/>
            <person name="Deng X."/>
            <person name="Kuang T."/>
            <person name="Xiang C."/>
            <person name="Zhu J.K."/>
            <person name="Oliver M.J."/>
            <person name="He Y."/>
        </authorList>
    </citation>
    <scope>NUCLEOTIDE SEQUENCE [LARGE SCALE GENOMIC DNA]</scope>
    <source>
        <strain evidence="3">cv. XS01</strain>
    </source>
</reference>
<dbReference type="EMBL" id="KQ986333">
    <property type="protein sequence ID" value="KZV58827.1"/>
    <property type="molecule type" value="Genomic_DNA"/>
</dbReference>
<dbReference type="Proteomes" id="UP000250235">
    <property type="component" value="Unassembled WGS sequence"/>
</dbReference>
<evidence type="ECO:0000313" key="3">
    <source>
        <dbReference type="Proteomes" id="UP000250235"/>
    </source>
</evidence>
<feature type="domain" description="SAWADEE" evidence="1">
    <location>
        <begin position="120"/>
        <end position="234"/>
    </location>
</feature>
<dbReference type="PANTHER" id="PTHR33827">
    <property type="entry name" value="PROTEIN SAWADEE HOMEODOMAIN HOMOLOG 2"/>
    <property type="match status" value="1"/>
</dbReference>
<dbReference type="Gene3D" id="2.40.50.40">
    <property type="match status" value="1"/>
</dbReference>
<dbReference type="OrthoDB" id="1885884at2759"/>
<keyword evidence="3" id="KW-1185">Reference proteome</keyword>
<dbReference type="InterPro" id="IPR032001">
    <property type="entry name" value="SAWADEE_dom"/>
</dbReference>
<organism evidence="2 3">
    <name type="scientific">Dorcoceras hygrometricum</name>
    <dbReference type="NCBI Taxonomy" id="472368"/>
    <lineage>
        <taxon>Eukaryota</taxon>
        <taxon>Viridiplantae</taxon>
        <taxon>Streptophyta</taxon>
        <taxon>Embryophyta</taxon>
        <taxon>Tracheophyta</taxon>
        <taxon>Spermatophyta</taxon>
        <taxon>Magnoliopsida</taxon>
        <taxon>eudicotyledons</taxon>
        <taxon>Gunneridae</taxon>
        <taxon>Pentapetalae</taxon>
        <taxon>asterids</taxon>
        <taxon>lamiids</taxon>
        <taxon>Lamiales</taxon>
        <taxon>Gesneriaceae</taxon>
        <taxon>Didymocarpoideae</taxon>
        <taxon>Trichosporeae</taxon>
        <taxon>Loxocarpinae</taxon>
        <taxon>Dorcoceras</taxon>
    </lineage>
</organism>
<dbReference type="PANTHER" id="PTHR33827:SF2">
    <property type="entry name" value="PROTEIN SAWADEE HOMEODOMAIN HOMOLOG 1"/>
    <property type="match status" value="1"/>
</dbReference>